<dbReference type="Proteomes" id="UP000321296">
    <property type="component" value="Chromosome"/>
</dbReference>
<keyword evidence="6" id="KW-1133">Transmembrane helix</keyword>
<evidence type="ECO:0000256" key="7">
    <source>
        <dbReference type="ARBA" id="ARBA00023136"/>
    </source>
</evidence>
<evidence type="ECO:0000256" key="1">
    <source>
        <dbReference type="ARBA" id="ARBA00004651"/>
    </source>
</evidence>
<evidence type="ECO:0000256" key="5">
    <source>
        <dbReference type="ARBA" id="ARBA00022692"/>
    </source>
</evidence>
<dbReference type="PANTHER" id="PTHR34979">
    <property type="entry name" value="INNER MEMBRANE PROTEIN YGAZ"/>
    <property type="match status" value="1"/>
</dbReference>
<evidence type="ECO:0000313" key="9">
    <source>
        <dbReference type="Proteomes" id="UP000321296"/>
    </source>
</evidence>
<accession>A0A5B8T052</accession>
<keyword evidence="4" id="KW-1003">Cell membrane</keyword>
<dbReference type="PANTHER" id="PTHR34979:SF1">
    <property type="entry name" value="INNER MEMBRANE PROTEIN YGAZ"/>
    <property type="match status" value="1"/>
</dbReference>
<evidence type="ECO:0000313" key="8">
    <source>
        <dbReference type="EMBL" id="QEA42316.1"/>
    </source>
</evidence>
<proteinExistence type="inferred from homology"/>
<protein>
    <submittedName>
        <fullName evidence="8">Branched-chain amino acid transporter AzlC</fullName>
    </submittedName>
</protein>
<keyword evidence="7" id="KW-0472">Membrane</keyword>
<dbReference type="EMBL" id="CP042383">
    <property type="protein sequence ID" value="QEA42316.1"/>
    <property type="molecule type" value="Genomic_DNA"/>
</dbReference>
<keyword evidence="5" id="KW-0812">Transmembrane</keyword>
<dbReference type="KEGG" id="lpse:FGL85_07245"/>
<organism evidence="8 9">
    <name type="scientific">Leuconostoc pseudomesenteroides</name>
    <dbReference type="NCBI Taxonomy" id="33968"/>
    <lineage>
        <taxon>Bacteria</taxon>
        <taxon>Bacillati</taxon>
        <taxon>Bacillota</taxon>
        <taxon>Bacilli</taxon>
        <taxon>Lactobacillales</taxon>
        <taxon>Lactobacillaceae</taxon>
        <taxon>Leuconostoc</taxon>
    </lineage>
</organism>
<comment type="similarity">
    <text evidence="2">Belongs to the AzlC family.</text>
</comment>
<evidence type="ECO:0000256" key="6">
    <source>
        <dbReference type="ARBA" id="ARBA00022989"/>
    </source>
</evidence>
<gene>
    <name evidence="8" type="ORF">FGL85_07245</name>
</gene>
<reference evidence="8 9" key="1">
    <citation type="submission" date="2019-06" db="EMBL/GenBank/DDBJ databases">
        <title>Genome analyses of bacteria isolated from kimchi.</title>
        <authorList>
            <person name="Lee S."/>
            <person name="Ahn S."/>
            <person name="Roh S."/>
        </authorList>
    </citation>
    <scope>NUCLEOTIDE SEQUENCE [LARGE SCALE GENOMIC DNA]</scope>
    <source>
        <strain evidence="8 9">CBA3630</strain>
    </source>
</reference>
<dbReference type="GO" id="GO:0005886">
    <property type="term" value="C:plasma membrane"/>
    <property type="evidence" value="ECO:0007669"/>
    <property type="project" value="UniProtKB-SubCell"/>
</dbReference>
<evidence type="ECO:0000256" key="4">
    <source>
        <dbReference type="ARBA" id="ARBA00022475"/>
    </source>
</evidence>
<dbReference type="InterPro" id="IPR011606">
    <property type="entry name" value="Brnchd-chn_aa_trnsp_permease"/>
</dbReference>
<dbReference type="AlphaFoldDB" id="A0A5B8T052"/>
<keyword evidence="3" id="KW-0813">Transport</keyword>
<evidence type="ECO:0000256" key="3">
    <source>
        <dbReference type="ARBA" id="ARBA00022448"/>
    </source>
</evidence>
<dbReference type="Pfam" id="PF03591">
    <property type="entry name" value="AzlC"/>
    <property type="match status" value="1"/>
</dbReference>
<sequence>MSRHEVFHFALKKTIPIMTGFIFLGIAYGLYMHQQGFNVIYPTVMAMTIFGGSVEFIIANLLREPFNPWPVFWLTLIVNSRHLFYGISMLEKYRNAGRQKKVLIFGLCDETFSINYAIKLPSNVNAITFYFDVTLLNYFYWVLGAFLGGLLGQLVVVKLEGLSFVLTALFLVLFVDQLQREQSHFSSISGIITALTALLIFGHNLFLPISMLLVVFIFSIREHFWSK</sequence>
<name>A0A5B8T052_LEUPS</name>
<dbReference type="RefSeq" id="WP_147651469.1">
    <property type="nucleotide sequence ID" value="NZ_BMBO01000005.1"/>
</dbReference>
<evidence type="ECO:0000256" key="2">
    <source>
        <dbReference type="ARBA" id="ARBA00010735"/>
    </source>
</evidence>
<comment type="subcellular location">
    <subcellularLocation>
        <location evidence="1">Cell membrane</location>
        <topology evidence="1">Multi-pass membrane protein</topology>
    </subcellularLocation>
</comment>
<dbReference type="GO" id="GO:1903785">
    <property type="term" value="P:L-valine transmembrane transport"/>
    <property type="evidence" value="ECO:0007669"/>
    <property type="project" value="TreeGrafter"/>
</dbReference>